<dbReference type="PANTHER" id="PTHR35670:SF1">
    <property type="entry name" value="TRANSMEMBRANE PROTEIN 81"/>
    <property type="match status" value="1"/>
</dbReference>
<feature type="domain" description="Ig-like" evidence="13">
    <location>
        <begin position="102"/>
        <end position="180"/>
    </location>
</feature>
<dbReference type="InterPro" id="IPR007110">
    <property type="entry name" value="Ig-like_dom"/>
</dbReference>
<keyword evidence="15" id="KW-1185">Reference proteome</keyword>
<evidence type="ECO:0000256" key="10">
    <source>
        <dbReference type="ARBA" id="ARBA00050022"/>
    </source>
</evidence>
<dbReference type="GO" id="GO:0005886">
    <property type="term" value="C:plasma membrane"/>
    <property type="evidence" value="ECO:0007669"/>
    <property type="project" value="UniProtKB-SubCell"/>
</dbReference>
<sequence length="261" mass="29065">MNFLKRICILYIFISFAKAQDDLYLPESSDLHGVTVSDDLKGVTVYIVVDAEQCNATCGPGFRRERRCSVDSSGAQKNCEAVLAACIVDYMCRIKMLTFYPGEKINIDCLTISQIQANGNFNFYWKVSRGILTTNDRLFRPLKNWDPSLNFPSIQEKNAGTYRCDVRKGEGGKLVKRAYYGVKVLNPRIFNLNYKKIAESKQAIKNLNEQPDKDIPKPGKPGSRLPIILGVGIGVGTLSGLGILCAMFRICKAKPPPTPKV</sequence>
<evidence type="ECO:0000256" key="9">
    <source>
        <dbReference type="ARBA" id="ARBA00049937"/>
    </source>
</evidence>
<evidence type="ECO:0000256" key="2">
    <source>
        <dbReference type="ARBA" id="ARBA00022475"/>
    </source>
</evidence>
<dbReference type="InterPro" id="IPR039293">
    <property type="entry name" value="TMEM81"/>
</dbReference>
<dbReference type="SUPFAM" id="SSF48726">
    <property type="entry name" value="Immunoglobulin"/>
    <property type="match status" value="1"/>
</dbReference>
<evidence type="ECO:0000259" key="13">
    <source>
        <dbReference type="PROSITE" id="PS50835"/>
    </source>
</evidence>
<dbReference type="CDD" id="cd00096">
    <property type="entry name" value="Ig"/>
    <property type="match status" value="1"/>
</dbReference>
<comment type="subcellular location">
    <subcellularLocation>
        <location evidence="1">Cell membrane</location>
        <topology evidence="1">Single-pass type I membrane protein</topology>
    </subcellularLocation>
</comment>
<evidence type="ECO:0000256" key="12">
    <source>
        <dbReference type="SAM" id="SignalP"/>
    </source>
</evidence>
<protein>
    <recommendedName>
        <fullName evidence="10">Transmembrane protein 81</fullName>
    </recommendedName>
</protein>
<dbReference type="PANTHER" id="PTHR35670">
    <property type="entry name" value="TRANSMEMBRANE PROTEIN 81"/>
    <property type="match status" value="1"/>
</dbReference>
<dbReference type="Pfam" id="PF00047">
    <property type="entry name" value="ig"/>
    <property type="match status" value="1"/>
</dbReference>
<feature type="transmembrane region" description="Helical" evidence="11">
    <location>
        <begin position="227"/>
        <end position="250"/>
    </location>
</feature>
<dbReference type="PROSITE" id="PS50835">
    <property type="entry name" value="IG_LIKE"/>
    <property type="match status" value="1"/>
</dbReference>
<keyword evidence="8" id="KW-0393">Immunoglobulin domain</keyword>
<dbReference type="InterPro" id="IPR013783">
    <property type="entry name" value="Ig-like_fold"/>
</dbReference>
<name>A0A8T2J5G0_9PIPI</name>
<evidence type="ECO:0000256" key="4">
    <source>
        <dbReference type="ARBA" id="ARBA00022729"/>
    </source>
</evidence>
<accession>A0A8T2J5G0</accession>
<keyword evidence="4 12" id="KW-0732">Signal</keyword>
<evidence type="ECO:0000313" key="15">
    <source>
        <dbReference type="Proteomes" id="UP000812440"/>
    </source>
</evidence>
<evidence type="ECO:0000256" key="3">
    <source>
        <dbReference type="ARBA" id="ARBA00022692"/>
    </source>
</evidence>
<feature type="chain" id="PRO_5035943325" description="Transmembrane protein 81" evidence="12">
    <location>
        <begin position="20"/>
        <end position="261"/>
    </location>
</feature>
<dbReference type="AlphaFoldDB" id="A0A8T2J5G0"/>
<proteinExistence type="predicted"/>
<evidence type="ECO:0000256" key="7">
    <source>
        <dbReference type="ARBA" id="ARBA00023157"/>
    </source>
</evidence>
<dbReference type="EMBL" id="JAACNH010000006">
    <property type="protein sequence ID" value="KAG8439562.1"/>
    <property type="molecule type" value="Genomic_DNA"/>
</dbReference>
<gene>
    <name evidence="14" type="ORF">GDO86_005673</name>
</gene>
<keyword evidence="7" id="KW-1015">Disulfide bond</keyword>
<comment type="function">
    <text evidence="9">Essential fertilization factor required for male fertility. Part of a conserved trimeric sperm complex with the essential fertilization factors IZUMO1 and SPACA6 which bridges sperm and oocyte membranes during fertilization by binding to IZUMO1R/JUNO on the oocyte.</text>
</comment>
<evidence type="ECO:0000256" key="5">
    <source>
        <dbReference type="ARBA" id="ARBA00022989"/>
    </source>
</evidence>
<evidence type="ECO:0000256" key="11">
    <source>
        <dbReference type="SAM" id="Phobius"/>
    </source>
</evidence>
<evidence type="ECO:0000256" key="8">
    <source>
        <dbReference type="ARBA" id="ARBA00023319"/>
    </source>
</evidence>
<keyword evidence="2" id="KW-1003">Cell membrane</keyword>
<dbReference type="OrthoDB" id="9390762at2759"/>
<dbReference type="SMART" id="SM00409">
    <property type="entry name" value="IG"/>
    <property type="match status" value="1"/>
</dbReference>
<keyword evidence="3 11" id="KW-0812">Transmembrane</keyword>
<keyword evidence="5 11" id="KW-1133">Transmembrane helix</keyword>
<dbReference type="InterPro" id="IPR013151">
    <property type="entry name" value="Immunoglobulin_dom"/>
</dbReference>
<evidence type="ECO:0000313" key="14">
    <source>
        <dbReference type="EMBL" id="KAG8439562.1"/>
    </source>
</evidence>
<evidence type="ECO:0000256" key="1">
    <source>
        <dbReference type="ARBA" id="ARBA00004251"/>
    </source>
</evidence>
<keyword evidence="6 11" id="KW-0472">Membrane</keyword>
<organism evidence="14 15">
    <name type="scientific">Hymenochirus boettgeri</name>
    <name type="common">Congo dwarf clawed frog</name>
    <dbReference type="NCBI Taxonomy" id="247094"/>
    <lineage>
        <taxon>Eukaryota</taxon>
        <taxon>Metazoa</taxon>
        <taxon>Chordata</taxon>
        <taxon>Craniata</taxon>
        <taxon>Vertebrata</taxon>
        <taxon>Euteleostomi</taxon>
        <taxon>Amphibia</taxon>
        <taxon>Batrachia</taxon>
        <taxon>Anura</taxon>
        <taxon>Pipoidea</taxon>
        <taxon>Pipidae</taxon>
        <taxon>Pipinae</taxon>
        <taxon>Hymenochirus</taxon>
    </lineage>
</organism>
<comment type="caution">
    <text evidence="14">The sequence shown here is derived from an EMBL/GenBank/DDBJ whole genome shotgun (WGS) entry which is preliminary data.</text>
</comment>
<dbReference type="InterPro" id="IPR003599">
    <property type="entry name" value="Ig_sub"/>
</dbReference>
<dbReference type="Gene3D" id="2.60.40.10">
    <property type="entry name" value="Immunoglobulins"/>
    <property type="match status" value="1"/>
</dbReference>
<dbReference type="InterPro" id="IPR036179">
    <property type="entry name" value="Ig-like_dom_sf"/>
</dbReference>
<evidence type="ECO:0000256" key="6">
    <source>
        <dbReference type="ARBA" id="ARBA00023136"/>
    </source>
</evidence>
<reference evidence="14" key="1">
    <citation type="thesis" date="2020" institute="ProQuest LLC" country="789 East Eisenhower Parkway, Ann Arbor, MI, USA">
        <title>Comparative Genomics and Chromosome Evolution.</title>
        <authorList>
            <person name="Mudd A.B."/>
        </authorList>
    </citation>
    <scope>NUCLEOTIDE SEQUENCE</scope>
    <source>
        <strain evidence="14">Female2</strain>
        <tissue evidence="14">Blood</tissue>
    </source>
</reference>
<feature type="signal peptide" evidence="12">
    <location>
        <begin position="1"/>
        <end position="19"/>
    </location>
</feature>
<dbReference type="Proteomes" id="UP000812440">
    <property type="component" value="Chromosome 3"/>
</dbReference>